<proteinExistence type="predicted"/>
<evidence type="ECO:0008006" key="3">
    <source>
        <dbReference type="Google" id="ProtNLM"/>
    </source>
</evidence>
<keyword evidence="2" id="KW-1185">Reference proteome</keyword>
<organism evidence="1 2">
    <name type="scientific">Spirulina subsalsa FACHB-351</name>
    <dbReference type="NCBI Taxonomy" id="234711"/>
    <lineage>
        <taxon>Bacteria</taxon>
        <taxon>Bacillati</taxon>
        <taxon>Cyanobacteriota</taxon>
        <taxon>Cyanophyceae</taxon>
        <taxon>Spirulinales</taxon>
        <taxon>Spirulinaceae</taxon>
        <taxon>Spirulina</taxon>
    </lineage>
</organism>
<accession>A0ABT3L9M4</accession>
<gene>
    <name evidence="1" type="ORF">K4A83_16405</name>
</gene>
<dbReference type="EMBL" id="JAIHOM010000093">
    <property type="protein sequence ID" value="MCW6037842.1"/>
    <property type="molecule type" value="Genomic_DNA"/>
</dbReference>
<dbReference type="NCBIfam" id="NF040558">
    <property type="entry name" value="CAS_Csx18"/>
    <property type="match status" value="1"/>
</dbReference>
<dbReference type="Proteomes" id="UP001526426">
    <property type="component" value="Unassembled WGS sequence"/>
</dbReference>
<protein>
    <recommendedName>
        <fullName evidence="3">Photosystem II reaction center X protein</fullName>
    </recommendedName>
</protein>
<evidence type="ECO:0000313" key="2">
    <source>
        <dbReference type="Proteomes" id="UP001526426"/>
    </source>
</evidence>
<sequence>MYISTRAAFVRSTVVAAANGAITLALLLIAPLGLAAVITKNPGSKAPSF</sequence>
<reference evidence="1 2" key="1">
    <citation type="submission" date="2021-08" db="EMBL/GenBank/DDBJ databases">
        <title>Draft genome sequence of Spirulina subsalsa with high tolerance to salinity and hype-accumulation of phycocyanin.</title>
        <authorList>
            <person name="Pei H."/>
            <person name="Jiang L."/>
        </authorList>
    </citation>
    <scope>NUCLEOTIDE SEQUENCE [LARGE SCALE GENOMIC DNA]</scope>
    <source>
        <strain evidence="1 2">FACHB-351</strain>
    </source>
</reference>
<comment type="caution">
    <text evidence="1">The sequence shown here is derived from an EMBL/GenBank/DDBJ whole genome shotgun (WGS) entry which is preliminary data.</text>
</comment>
<name>A0ABT3L9M4_9CYAN</name>
<evidence type="ECO:0000313" key="1">
    <source>
        <dbReference type="EMBL" id="MCW6037842.1"/>
    </source>
</evidence>